<feature type="transmembrane region" description="Helical" evidence="10">
    <location>
        <begin position="20"/>
        <end position="42"/>
    </location>
</feature>
<dbReference type="AlphaFoldDB" id="A0A0Q3L419"/>
<accession>A0A0Q3L419</accession>
<sequence>MFHPDTVALTIPYLLSGLKVTLLLAILIVPLAFGVGTLVAIVANSKSRPARIIAYLYIDFFRAFPPLVLIIFVFYALPFLGLRLPEIPAFVLAMTLNGSAYFAEIVRAGLAAVPKGQYEAAQATGLNGFQVLTYVVLPQALKKVRPPLLSNVLELAKATSLASVVAIAELLRTARIAQGAVYDPTPLLMAALVYLVMFWPFVRLLSLIEKRQSFKPA</sequence>
<evidence type="ECO:0000256" key="9">
    <source>
        <dbReference type="ARBA" id="ARBA00023136"/>
    </source>
</evidence>
<evidence type="ECO:0000313" key="13">
    <source>
        <dbReference type="EMBL" id="SKB78503.1"/>
    </source>
</evidence>
<dbReference type="GO" id="GO:0006865">
    <property type="term" value="P:amino acid transport"/>
    <property type="evidence" value="ECO:0007669"/>
    <property type="project" value="UniProtKB-KW"/>
</dbReference>
<comment type="similarity">
    <text evidence="3">Belongs to the binding-protein-dependent transport system permease family. HisMQ subfamily.</text>
</comment>
<protein>
    <submittedName>
        <fullName evidence="12">Polar amino acid ABC transporter permease</fullName>
    </submittedName>
    <submittedName>
        <fullName evidence="13">Polar amino acid transport system permease protein</fullName>
    </submittedName>
</protein>
<feature type="transmembrane region" description="Helical" evidence="10">
    <location>
        <begin position="54"/>
        <end position="75"/>
    </location>
</feature>
<dbReference type="RefSeq" id="WP_055727290.1">
    <property type="nucleotide sequence ID" value="NZ_FUYX01000005.1"/>
</dbReference>
<comment type="function">
    <text evidence="1">Part of the binding-protein-dependent transport system for glutamine; probably responsible for the translocation of the substrate across the membrane.</text>
</comment>
<dbReference type="STRING" id="53254.SAMN05660750_02331"/>
<evidence type="ECO:0000256" key="5">
    <source>
        <dbReference type="ARBA" id="ARBA00022475"/>
    </source>
</evidence>
<dbReference type="PROSITE" id="PS50928">
    <property type="entry name" value="ABC_TM1"/>
    <property type="match status" value="1"/>
</dbReference>
<evidence type="ECO:0000259" key="11">
    <source>
        <dbReference type="PROSITE" id="PS50928"/>
    </source>
</evidence>
<evidence type="ECO:0000256" key="8">
    <source>
        <dbReference type="ARBA" id="ARBA00022989"/>
    </source>
</evidence>
<dbReference type="PANTHER" id="PTHR30614:SF20">
    <property type="entry name" value="GLUTAMINE TRANSPORT SYSTEM PERMEASE PROTEIN GLNP"/>
    <property type="match status" value="1"/>
</dbReference>
<feature type="domain" description="ABC transmembrane type-1" evidence="11">
    <location>
        <begin position="18"/>
        <end position="206"/>
    </location>
</feature>
<dbReference type="InterPro" id="IPR043429">
    <property type="entry name" value="ArtM/GltK/GlnP/TcyL/YhdX-like"/>
</dbReference>
<keyword evidence="5" id="KW-1003">Cell membrane</keyword>
<dbReference type="GO" id="GO:0043190">
    <property type="term" value="C:ATP-binding cassette (ABC) transporter complex"/>
    <property type="evidence" value="ECO:0007669"/>
    <property type="project" value="InterPro"/>
</dbReference>
<comment type="subcellular location">
    <subcellularLocation>
        <location evidence="2">Cell inner membrane</location>
        <topology evidence="2">Multi-pass membrane protein</topology>
    </subcellularLocation>
    <subcellularLocation>
        <location evidence="10">Cell membrane</location>
        <topology evidence="10">Multi-pass membrane protein</topology>
    </subcellularLocation>
</comment>
<keyword evidence="8 10" id="KW-1133">Transmembrane helix</keyword>
<evidence type="ECO:0000313" key="14">
    <source>
        <dbReference type="Proteomes" id="UP000051562"/>
    </source>
</evidence>
<dbReference type="Gene3D" id="1.10.3720.10">
    <property type="entry name" value="MetI-like"/>
    <property type="match status" value="1"/>
</dbReference>
<dbReference type="InterPro" id="IPR010065">
    <property type="entry name" value="AA_ABC_transptr_permease_3TM"/>
</dbReference>
<dbReference type="InterPro" id="IPR000515">
    <property type="entry name" value="MetI-like"/>
</dbReference>
<reference evidence="13 15" key="2">
    <citation type="submission" date="2017-02" db="EMBL/GenBank/DDBJ databases">
        <authorList>
            <person name="Peterson S.W."/>
        </authorList>
    </citation>
    <scope>NUCLEOTIDE SEQUENCE [LARGE SCALE GENOMIC DNA]</scope>
    <source>
        <strain evidence="13 15">DSM 9653</strain>
    </source>
</reference>
<evidence type="ECO:0000313" key="15">
    <source>
        <dbReference type="Proteomes" id="UP000190130"/>
    </source>
</evidence>
<dbReference type="EMBL" id="LMAR01000023">
    <property type="protein sequence ID" value="KQK31524.1"/>
    <property type="molecule type" value="Genomic_DNA"/>
</dbReference>
<evidence type="ECO:0000256" key="4">
    <source>
        <dbReference type="ARBA" id="ARBA00022448"/>
    </source>
</evidence>
<dbReference type="GO" id="GO:0022857">
    <property type="term" value="F:transmembrane transporter activity"/>
    <property type="evidence" value="ECO:0007669"/>
    <property type="project" value="InterPro"/>
</dbReference>
<dbReference type="OrthoDB" id="7190458at2"/>
<dbReference type="CDD" id="cd06261">
    <property type="entry name" value="TM_PBP2"/>
    <property type="match status" value="1"/>
</dbReference>
<evidence type="ECO:0000256" key="1">
    <source>
        <dbReference type="ARBA" id="ARBA00003159"/>
    </source>
</evidence>
<name>A0A0Q3L419_9HYPH</name>
<proteinExistence type="inferred from homology"/>
<reference evidence="12 14" key="1">
    <citation type="submission" date="2015-10" db="EMBL/GenBank/DDBJ databases">
        <title>Draft genome of Bosea thiooxidans.</title>
        <authorList>
            <person name="Wang X."/>
        </authorList>
    </citation>
    <scope>NUCLEOTIDE SEQUENCE [LARGE SCALE GENOMIC DNA]</scope>
    <source>
        <strain evidence="12 14">CGMCC 9174</strain>
    </source>
</reference>
<organism evidence="12 14">
    <name type="scientific">Bosea thiooxidans</name>
    <dbReference type="NCBI Taxonomy" id="53254"/>
    <lineage>
        <taxon>Bacteria</taxon>
        <taxon>Pseudomonadati</taxon>
        <taxon>Pseudomonadota</taxon>
        <taxon>Alphaproteobacteria</taxon>
        <taxon>Hyphomicrobiales</taxon>
        <taxon>Boseaceae</taxon>
        <taxon>Bosea</taxon>
    </lineage>
</organism>
<keyword evidence="4 10" id="KW-0813">Transport</keyword>
<dbReference type="EMBL" id="FUYX01000005">
    <property type="protein sequence ID" value="SKB78503.1"/>
    <property type="molecule type" value="Genomic_DNA"/>
</dbReference>
<keyword evidence="14" id="KW-1185">Reference proteome</keyword>
<evidence type="ECO:0000256" key="10">
    <source>
        <dbReference type="RuleBase" id="RU363032"/>
    </source>
</evidence>
<evidence type="ECO:0000256" key="2">
    <source>
        <dbReference type="ARBA" id="ARBA00004429"/>
    </source>
</evidence>
<evidence type="ECO:0000313" key="12">
    <source>
        <dbReference type="EMBL" id="KQK31524.1"/>
    </source>
</evidence>
<evidence type="ECO:0000256" key="7">
    <source>
        <dbReference type="ARBA" id="ARBA00022970"/>
    </source>
</evidence>
<keyword evidence="7" id="KW-0029">Amino-acid transport</keyword>
<evidence type="ECO:0000256" key="3">
    <source>
        <dbReference type="ARBA" id="ARBA00010072"/>
    </source>
</evidence>
<dbReference type="InterPro" id="IPR035906">
    <property type="entry name" value="MetI-like_sf"/>
</dbReference>
<dbReference type="NCBIfam" id="TIGR01726">
    <property type="entry name" value="HEQRo_perm_3TM"/>
    <property type="match status" value="1"/>
</dbReference>
<keyword evidence="9 10" id="KW-0472">Membrane</keyword>
<dbReference type="Pfam" id="PF00528">
    <property type="entry name" value="BPD_transp_1"/>
    <property type="match status" value="1"/>
</dbReference>
<evidence type="ECO:0000256" key="6">
    <source>
        <dbReference type="ARBA" id="ARBA00022692"/>
    </source>
</evidence>
<gene>
    <name evidence="12" type="ORF">ARD30_03750</name>
    <name evidence="13" type="ORF">SAMN05660750_02331</name>
</gene>
<dbReference type="SUPFAM" id="SSF161098">
    <property type="entry name" value="MetI-like"/>
    <property type="match status" value="1"/>
</dbReference>
<dbReference type="Proteomes" id="UP000051562">
    <property type="component" value="Unassembled WGS sequence"/>
</dbReference>
<feature type="transmembrane region" description="Helical" evidence="10">
    <location>
        <begin position="188"/>
        <end position="208"/>
    </location>
</feature>
<dbReference type="PANTHER" id="PTHR30614">
    <property type="entry name" value="MEMBRANE COMPONENT OF AMINO ACID ABC TRANSPORTER"/>
    <property type="match status" value="1"/>
</dbReference>
<dbReference type="Proteomes" id="UP000190130">
    <property type="component" value="Unassembled WGS sequence"/>
</dbReference>
<keyword evidence="6 10" id="KW-0812">Transmembrane</keyword>